<dbReference type="RefSeq" id="WP_060668324.1">
    <property type="nucleotide sequence ID" value="NZ_LGTK01000020.1"/>
</dbReference>
<dbReference type="Proteomes" id="UP000037854">
    <property type="component" value="Unassembled WGS sequence"/>
</dbReference>
<dbReference type="Gene3D" id="3.60.20.10">
    <property type="entry name" value="Glutamine Phosphoribosylpyrophosphate, subunit 1, domain 1"/>
    <property type="match status" value="1"/>
</dbReference>
<organism evidence="1 2">
    <name type="scientific">Oceanobacillus caeni</name>
    <dbReference type="NCBI Taxonomy" id="405946"/>
    <lineage>
        <taxon>Bacteria</taxon>
        <taxon>Bacillati</taxon>
        <taxon>Bacillota</taxon>
        <taxon>Bacilli</taxon>
        <taxon>Bacillales</taxon>
        <taxon>Bacillaceae</taxon>
        <taxon>Oceanobacillus</taxon>
    </lineage>
</organism>
<proteinExistence type="predicted"/>
<evidence type="ECO:0000313" key="2">
    <source>
        <dbReference type="Proteomes" id="UP000037854"/>
    </source>
</evidence>
<gene>
    <name evidence="1" type="ORF">AFL42_07855</name>
</gene>
<evidence type="ECO:0008006" key="3">
    <source>
        <dbReference type="Google" id="ProtNLM"/>
    </source>
</evidence>
<name>A0ABR5MJZ3_9BACI</name>
<protein>
    <recommendedName>
        <fullName evidence="3">Asparagine synthetase domain-containing protein</fullName>
    </recommendedName>
</protein>
<accession>A0ABR5MJZ3</accession>
<sequence>MFQNKLLYRRQFILGNRFINEFDGWQKLKVSKNLYLTVHSDLEMESCKKGSKSLTLLGYIIDPANPSYDNKEIITRIINKSNSFNDIMSLVYPYSGRWVLIYNDGLETKILHDPCGTRQVYYTFKENNMWCASQPSLLSEVFNNQRSTNQDLLEYINSETFFKNERQFYGDGTIYADIKQLLPNHYLDINSGQVNRYWVDFEKENDLDYIVRLSAELLQGSLKAIINRYNVMMPVTSGWDSRLLLASSKDFKNDIHYYVSNMNILSPKHRDIDIPLKLSKKLNFNFKVVNDLKPLSKEISMLIEKNVTLGRNYLPKSLTIQYHLENNQNKVNIGGNASGIVKLVYGSNHPKDIDGEYLAKLMGLSSYPFIVRTLNDWVKEIEPEVLESGLNIPDLFYWEQRMGNWGAMYQAEQDIAVEEFLPFNNRKLLMLLAKADEEYRSAPDYLLYEKIISDFWPEVLSEPFNPETLDERMKNTIKRIVPINLKRFIKRVIKV</sequence>
<comment type="caution">
    <text evidence="1">The sequence shown here is derived from an EMBL/GenBank/DDBJ whole genome shotgun (WGS) entry which is preliminary data.</text>
</comment>
<keyword evidence="2" id="KW-1185">Reference proteome</keyword>
<dbReference type="SUPFAM" id="SSF56235">
    <property type="entry name" value="N-terminal nucleophile aminohydrolases (Ntn hydrolases)"/>
    <property type="match status" value="1"/>
</dbReference>
<dbReference type="EMBL" id="LGTK01000020">
    <property type="protein sequence ID" value="KPH75941.1"/>
    <property type="molecule type" value="Genomic_DNA"/>
</dbReference>
<evidence type="ECO:0000313" key="1">
    <source>
        <dbReference type="EMBL" id="KPH75941.1"/>
    </source>
</evidence>
<reference evidence="1 2" key="1">
    <citation type="submission" date="2015-07" db="EMBL/GenBank/DDBJ databases">
        <title>High-quality draft genome sequence of Oceanobacillus caeni HM6, a bacillus isolated from a human feces.</title>
        <authorList>
            <person name="Kumar J."/>
            <person name="Verma M.K."/>
            <person name="Pandey R."/>
            <person name="Bhambi M."/>
            <person name="Chauhan N."/>
        </authorList>
    </citation>
    <scope>NUCLEOTIDE SEQUENCE [LARGE SCALE GENOMIC DNA]</scope>
    <source>
        <strain evidence="1 2">HM6</strain>
    </source>
</reference>
<dbReference type="InterPro" id="IPR029055">
    <property type="entry name" value="Ntn_hydrolases_N"/>
</dbReference>